<keyword evidence="1" id="KW-0472">Membrane</keyword>
<gene>
    <name evidence="2" type="ORF">AAF712_009988</name>
</gene>
<comment type="caution">
    <text evidence="2">The sequence shown here is derived from an EMBL/GenBank/DDBJ whole genome shotgun (WGS) entry which is preliminary data.</text>
</comment>
<name>A0ABR2ZN29_9AGAR</name>
<feature type="transmembrane region" description="Helical" evidence="1">
    <location>
        <begin position="254"/>
        <end position="272"/>
    </location>
</feature>
<accession>A0ABR2ZN29</accession>
<keyword evidence="1" id="KW-0812">Transmembrane</keyword>
<feature type="transmembrane region" description="Helical" evidence="1">
    <location>
        <begin position="173"/>
        <end position="193"/>
    </location>
</feature>
<organism evidence="2 3">
    <name type="scientific">Marasmius tenuissimus</name>
    <dbReference type="NCBI Taxonomy" id="585030"/>
    <lineage>
        <taxon>Eukaryota</taxon>
        <taxon>Fungi</taxon>
        <taxon>Dikarya</taxon>
        <taxon>Basidiomycota</taxon>
        <taxon>Agaricomycotina</taxon>
        <taxon>Agaricomycetes</taxon>
        <taxon>Agaricomycetidae</taxon>
        <taxon>Agaricales</taxon>
        <taxon>Marasmiineae</taxon>
        <taxon>Marasmiaceae</taxon>
        <taxon>Marasmius</taxon>
    </lineage>
</organism>
<reference evidence="2 3" key="1">
    <citation type="submission" date="2024-05" db="EMBL/GenBank/DDBJ databases">
        <title>A draft genome resource for the thread blight pathogen Marasmius tenuissimus strain MS-2.</title>
        <authorList>
            <person name="Yulfo-Soto G.E."/>
            <person name="Baruah I.K."/>
            <person name="Amoako-Attah I."/>
            <person name="Bukari Y."/>
            <person name="Meinhardt L.W."/>
            <person name="Bailey B.A."/>
            <person name="Cohen S.P."/>
        </authorList>
    </citation>
    <scope>NUCLEOTIDE SEQUENCE [LARGE SCALE GENOMIC DNA]</scope>
    <source>
        <strain evidence="2 3">MS-2</strain>
    </source>
</reference>
<feature type="transmembrane region" description="Helical" evidence="1">
    <location>
        <begin position="60"/>
        <end position="78"/>
    </location>
</feature>
<feature type="transmembrane region" description="Helical" evidence="1">
    <location>
        <begin position="278"/>
        <end position="297"/>
    </location>
</feature>
<dbReference type="EMBL" id="JBBXMP010000088">
    <property type="protein sequence ID" value="KAL0063081.1"/>
    <property type="molecule type" value="Genomic_DNA"/>
</dbReference>
<feature type="transmembrane region" description="Helical" evidence="1">
    <location>
        <begin position="145"/>
        <end position="167"/>
    </location>
</feature>
<proteinExistence type="predicted"/>
<keyword evidence="3" id="KW-1185">Reference proteome</keyword>
<evidence type="ECO:0000313" key="2">
    <source>
        <dbReference type="EMBL" id="KAL0063081.1"/>
    </source>
</evidence>
<protein>
    <submittedName>
        <fullName evidence="2">Uncharacterized protein</fullName>
    </submittedName>
</protein>
<keyword evidence="1" id="KW-1133">Transmembrane helix</keyword>
<evidence type="ECO:0000256" key="1">
    <source>
        <dbReference type="SAM" id="Phobius"/>
    </source>
</evidence>
<sequence>MPPPPSLVLRSAQTASEFSAVKEQWKNPDDILTVLMIIGDVVKAALAQLTSSDPRPFTPVAFSFGWVAFSFSTILSVMGSRRLVPDPDCRCTLIDVKMGYPRDVSSWVLARLVRDYEPSNTGTGLEVAFFGTVKDKRTGVPERDWVYYLGACIILLQLILAALPGVLDGNWTIMIITCAGTLLAQIQGALPQWRKELWNARKIEPNKREVVCLTRGNGSSYVMVISSEGDEVYPKLKLADIAGGREVCSKETTYATFVLVVLWFAHLLTMQGVESGHWYTLAIGAAGMLQNVIAAGARRDPSALGFHLEHYHTVHQNKVFEALKEAEERERRVGFVLLDIFFPGGLMPLEEQWKERKKEEYKQK</sequence>
<dbReference type="Proteomes" id="UP001437256">
    <property type="component" value="Unassembled WGS sequence"/>
</dbReference>
<evidence type="ECO:0000313" key="3">
    <source>
        <dbReference type="Proteomes" id="UP001437256"/>
    </source>
</evidence>